<dbReference type="InterPro" id="IPR038765">
    <property type="entry name" value="Papain-like_cys_pep_sf"/>
</dbReference>
<name>A0A223KXF5_9BACI</name>
<reference evidence="1 2" key="1">
    <citation type="submission" date="2016-12" db="EMBL/GenBank/DDBJ databases">
        <title>The whole genome sequencing and assembly of Bacillus cohnii DSM 6307T strain.</title>
        <authorList>
            <person name="Lee Y.-J."/>
            <person name="Yi H."/>
            <person name="Bahn Y.-S."/>
            <person name="Kim J.F."/>
            <person name="Lee D.-W."/>
        </authorList>
    </citation>
    <scope>NUCLEOTIDE SEQUENCE [LARGE SCALE GENOMIC DNA]</scope>
    <source>
        <strain evidence="1 2">DSM 6307</strain>
    </source>
</reference>
<evidence type="ECO:0000313" key="2">
    <source>
        <dbReference type="Proteomes" id="UP000215224"/>
    </source>
</evidence>
<protein>
    <submittedName>
        <fullName evidence="1">Uncharacterized protein</fullName>
    </submittedName>
</protein>
<sequence length="192" mass="21919">MGEKIYLVLSDTGTVLTKMIKLYTGTPYNHASIAFDKELVELYSFGRKQPRNPFIGGFVKENTSSPIFSGATCAIYSCEVTKEQLINMKNYIGMIEREKQKYKYNFIGLFAIMLNIQFSRDYAFCCSQFVGRVLSECDNIHFPKPLTLLTPNDLRLAPYFQLEYEGCINSYLNSRNSLSVSSVQNNEVIVDM</sequence>
<gene>
    <name evidence="1" type="ORF">BC6307_24025</name>
</gene>
<proteinExistence type="predicted"/>
<dbReference type="Gene3D" id="3.90.1720.10">
    <property type="entry name" value="endopeptidase domain like (from Nostoc punctiforme)"/>
    <property type="match status" value="1"/>
</dbReference>
<dbReference type="RefSeq" id="WP_066419777.1">
    <property type="nucleotide sequence ID" value="NZ_CP018866.1"/>
</dbReference>
<accession>A0A223KXF5</accession>
<dbReference type="KEGG" id="bcoh:BC6307_24025"/>
<organism evidence="1 2">
    <name type="scientific">Sutcliffiella cohnii</name>
    <dbReference type="NCBI Taxonomy" id="33932"/>
    <lineage>
        <taxon>Bacteria</taxon>
        <taxon>Bacillati</taxon>
        <taxon>Bacillota</taxon>
        <taxon>Bacilli</taxon>
        <taxon>Bacillales</taxon>
        <taxon>Bacillaceae</taxon>
        <taxon>Sutcliffiella</taxon>
    </lineage>
</organism>
<dbReference type="SUPFAM" id="SSF54001">
    <property type="entry name" value="Cysteine proteinases"/>
    <property type="match status" value="1"/>
</dbReference>
<dbReference type="Proteomes" id="UP000215224">
    <property type="component" value="Chromosome"/>
</dbReference>
<evidence type="ECO:0000313" key="1">
    <source>
        <dbReference type="EMBL" id="AST94097.1"/>
    </source>
</evidence>
<dbReference type="STRING" id="1314751.GCA_001591425_03850"/>
<dbReference type="EMBL" id="CP018866">
    <property type="protein sequence ID" value="AST94097.1"/>
    <property type="molecule type" value="Genomic_DNA"/>
</dbReference>
<dbReference type="AlphaFoldDB" id="A0A223KXF5"/>
<keyword evidence="2" id="KW-1185">Reference proteome</keyword>